<evidence type="ECO:0000256" key="4">
    <source>
        <dbReference type="ARBA" id="ARBA00023295"/>
    </source>
</evidence>
<dbReference type="CDD" id="cd10789">
    <property type="entry name" value="GH38N_AMII_ER_cytosolic"/>
    <property type="match status" value="1"/>
</dbReference>
<proteinExistence type="inferred from homology"/>
<dbReference type="InterPro" id="IPR000602">
    <property type="entry name" value="Glyco_hydro_38_N"/>
</dbReference>
<keyword evidence="2" id="KW-0479">Metal-binding</keyword>
<dbReference type="PANTHER" id="PTHR46017:SF1">
    <property type="entry name" value="ALPHA-MANNOSIDASE 2C1"/>
    <property type="match status" value="1"/>
</dbReference>
<evidence type="ECO:0000256" key="3">
    <source>
        <dbReference type="ARBA" id="ARBA00022801"/>
    </source>
</evidence>
<evidence type="ECO:0000313" key="8">
    <source>
        <dbReference type="Proteomes" id="UP000239735"/>
    </source>
</evidence>
<dbReference type="Pfam" id="PF01074">
    <property type="entry name" value="Glyco_hydro_38N"/>
    <property type="match status" value="1"/>
</dbReference>
<dbReference type="InterPro" id="IPR027291">
    <property type="entry name" value="Glyco_hydro_38_N_sf"/>
</dbReference>
<dbReference type="OrthoDB" id="9772207at2"/>
<keyword evidence="5" id="KW-0732">Signal</keyword>
<dbReference type="Proteomes" id="UP000239735">
    <property type="component" value="Unassembled WGS sequence"/>
</dbReference>
<dbReference type="InterPro" id="IPR037094">
    <property type="entry name" value="Glyco_hydro_38_cen_sf"/>
</dbReference>
<dbReference type="GO" id="GO:0046872">
    <property type="term" value="F:metal ion binding"/>
    <property type="evidence" value="ECO:0007669"/>
    <property type="project" value="UniProtKB-KW"/>
</dbReference>
<reference evidence="8" key="1">
    <citation type="submission" date="2018-02" db="EMBL/GenBank/DDBJ databases">
        <authorList>
            <person name="Hausmann B."/>
        </authorList>
    </citation>
    <scope>NUCLEOTIDE SEQUENCE [LARGE SCALE GENOMIC DNA]</scope>
    <source>
        <strain evidence="8">Peat soil MAG SbA5</strain>
    </source>
</reference>
<gene>
    <name evidence="7" type="ORF">SBA5_330037</name>
</gene>
<comment type="similarity">
    <text evidence="1">Belongs to the glycosyl hydrolase 38 family.</text>
</comment>
<dbReference type="Gene3D" id="2.60.40.2220">
    <property type="match status" value="1"/>
</dbReference>
<dbReference type="FunFam" id="1.20.1270.50:FF:000004">
    <property type="entry name" value="alpha-mannosidase 2C1 isoform X1"/>
    <property type="match status" value="1"/>
</dbReference>
<dbReference type="SUPFAM" id="SSF88713">
    <property type="entry name" value="Glycoside hydrolase/deacetylase"/>
    <property type="match status" value="1"/>
</dbReference>
<evidence type="ECO:0000256" key="1">
    <source>
        <dbReference type="ARBA" id="ARBA00009792"/>
    </source>
</evidence>
<protein>
    <submittedName>
        <fullName evidence="7">Glycosyl hydrolase 38 domain protein</fullName>
    </submittedName>
</protein>
<dbReference type="InterPro" id="IPR011330">
    <property type="entry name" value="Glyco_hydro/deAcase_b/a-brl"/>
</dbReference>
<evidence type="ECO:0000256" key="2">
    <source>
        <dbReference type="ARBA" id="ARBA00022723"/>
    </source>
</evidence>
<evidence type="ECO:0000256" key="5">
    <source>
        <dbReference type="SAM" id="SignalP"/>
    </source>
</evidence>
<dbReference type="Pfam" id="PF07748">
    <property type="entry name" value="Glyco_hydro_38C"/>
    <property type="match status" value="1"/>
</dbReference>
<evidence type="ECO:0000259" key="6">
    <source>
        <dbReference type="SMART" id="SM00872"/>
    </source>
</evidence>
<sequence>MISSLKLRCPIVAFSLFCLGTALAALPALGQHGKPVSQPGSNLPAASRAIIDRLESLSQLPVGVWKMHAGDLAHGEDVNLDDSGWQTATMRADTSMDAEWFRQTFSIPETLHGYDLTGARVWFQFHANANGPIPEILYFNGRRVALGEDLEPTVLFDDAKPGDKVVVAVKLLATVDVKQFRGATLRIDFPESRPNPEDLAQEFLTAAVLFPSMSAVAGVDPHDVLVAAISTVNLAALDAKDQNKFDESLKAAHSKLEALLPLEQQFTYHETGNAHIDAAWLWPWTETVDVVKRTFSTALQLMDEYPDYTYTQSAAAYYEWMADKYPDINAQIKKRIQEGRWEVVGGMWVEPDLNMPGGESLVRQILVAKRWFRQQYGVDVRIGWNPDSFGYSWQLPQIYKKSGIDYFVTQKMTWNDTNELPFKLFWWESPDGSKVLTYFPHDYVNTTLNPVRLASDLAVARERSPGMTDMMDLYGVGDHGGGPTRAMLDEGFHWRDPGAAAVAADGGAPVTPKYEFGTAQSYFSTVEKEIAPDSPTLNYQSIARGYEAPAEVSGKVSIPTWDSELYLEYHRGVYTTQAMHKHNMRTSEEELLNAEKWSSLAWVLAGRAYPSDGLTEDWKKVLFNQFHDLAAGSGIADIYKDSRQDYQWVRMSTDAISSAALKTMAEHVNTAGDGIAVLVYNPLGWERSGDVHFKVQLPDANIAGVMVVDPASYNKGVLPEQETVDAKTNVAELTVNLPDVPALGYKVFHIVPVTGGLDRRVTALDQANTIALGYKGLRLVVDKQSGCITSLKLDGYETFAPGACGNQLQFFKDLPKQYDAWNIDPGTLDVSPMTVSKADSVELFGGDAIRVTYHWQSSKFVQTIRLKGDIVDIDNDIGWHEKHILLKAAFPLSVTSNFATYEIPYGSIERPTTRNNSWEKAQFEVPALRWADLSGAGPDGKVHGLSLLNKDKYGYDAAGNVLRLTLLRSPTWPDPDADQGHQHFHYAIYPHAGTWKDALTVRHGWEYDYPLQAVVTTAHPGSLPPENSFASVSPDNVVLSAVKKAEDANGLIFRAYEWAGKETTAEFHVSPGATSATVTNLMEQPEGDPLPIADNVVKVPIHPYEILTIRVDYPKAGSSQ</sequence>
<dbReference type="Pfam" id="PF09261">
    <property type="entry name" value="Alpha-mann_mid"/>
    <property type="match status" value="1"/>
</dbReference>
<dbReference type="GO" id="GO:0004559">
    <property type="term" value="F:alpha-mannosidase activity"/>
    <property type="evidence" value="ECO:0007669"/>
    <property type="project" value="InterPro"/>
</dbReference>
<dbReference type="GO" id="GO:0009313">
    <property type="term" value="P:oligosaccharide catabolic process"/>
    <property type="evidence" value="ECO:0007669"/>
    <property type="project" value="TreeGrafter"/>
</dbReference>
<dbReference type="InterPro" id="IPR011013">
    <property type="entry name" value="Gal_mutarotase_sf_dom"/>
</dbReference>
<keyword evidence="3 7" id="KW-0378">Hydrolase</keyword>
<dbReference type="GO" id="GO:0006013">
    <property type="term" value="P:mannose metabolic process"/>
    <property type="evidence" value="ECO:0007669"/>
    <property type="project" value="InterPro"/>
</dbReference>
<dbReference type="InterPro" id="IPR015341">
    <property type="entry name" value="Glyco_hydro_38_cen"/>
</dbReference>
<dbReference type="SUPFAM" id="SSF88688">
    <property type="entry name" value="Families 57/38 glycoside transferase middle domain"/>
    <property type="match status" value="1"/>
</dbReference>
<dbReference type="InterPro" id="IPR041147">
    <property type="entry name" value="GH38_C"/>
</dbReference>
<dbReference type="SMART" id="SM00872">
    <property type="entry name" value="Alpha-mann_mid"/>
    <property type="match status" value="1"/>
</dbReference>
<dbReference type="Pfam" id="PF17677">
    <property type="entry name" value="Glyco_hydro38C2"/>
    <property type="match status" value="1"/>
</dbReference>
<dbReference type="Gene3D" id="1.20.1270.50">
    <property type="entry name" value="Glycoside hydrolase family 38, central domain"/>
    <property type="match status" value="1"/>
</dbReference>
<feature type="chain" id="PRO_5014770400" evidence="5">
    <location>
        <begin position="25"/>
        <end position="1120"/>
    </location>
</feature>
<dbReference type="Gene3D" id="2.70.98.30">
    <property type="entry name" value="Golgi alpha-mannosidase II, domain 4"/>
    <property type="match status" value="1"/>
</dbReference>
<accession>A0A2N9LG34</accession>
<dbReference type="EMBL" id="OKRB01000090">
    <property type="protein sequence ID" value="SPE21995.1"/>
    <property type="molecule type" value="Genomic_DNA"/>
</dbReference>
<dbReference type="PANTHER" id="PTHR46017">
    <property type="entry name" value="ALPHA-MANNOSIDASE 2C1"/>
    <property type="match status" value="1"/>
</dbReference>
<evidence type="ECO:0000313" key="7">
    <source>
        <dbReference type="EMBL" id="SPE21995.1"/>
    </source>
</evidence>
<dbReference type="SUPFAM" id="SSF74650">
    <property type="entry name" value="Galactose mutarotase-like"/>
    <property type="match status" value="1"/>
</dbReference>
<dbReference type="InterPro" id="IPR028995">
    <property type="entry name" value="Glyco_hydro_57/38_cen_sf"/>
</dbReference>
<keyword evidence="4" id="KW-0326">Glycosidase</keyword>
<organism evidence="7 8">
    <name type="scientific">Candidatus Sulfuritelmatomonas gaucii</name>
    <dbReference type="NCBI Taxonomy" id="2043161"/>
    <lineage>
        <taxon>Bacteria</taxon>
        <taxon>Pseudomonadati</taxon>
        <taxon>Acidobacteriota</taxon>
        <taxon>Terriglobia</taxon>
        <taxon>Terriglobales</taxon>
        <taxon>Acidobacteriaceae</taxon>
        <taxon>Candidatus Sulfuritelmatomonas</taxon>
    </lineage>
</organism>
<dbReference type="Gene3D" id="3.20.110.10">
    <property type="entry name" value="Glycoside hydrolase 38, N terminal domain"/>
    <property type="match status" value="1"/>
</dbReference>
<dbReference type="InterPro" id="IPR011682">
    <property type="entry name" value="Glyco_hydro_38_C"/>
</dbReference>
<dbReference type="GO" id="GO:0030246">
    <property type="term" value="F:carbohydrate binding"/>
    <property type="evidence" value="ECO:0007669"/>
    <property type="project" value="InterPro"/>
</dbReference>
<name>A0A2N9LG34_9BACT</name>
<feature type="domain" description="Glycoside hydrolase family 38 central" evidence="6">
    <location>
        <begin position="568"/>
        <end position="646"/>
    </location>
</feature>
<dbReference type="AlphaFoldDB" id="A0A2N9LG34"/>
<feature type="signal peptide" evidence="5">
    <location>
        <begin position="1"/>
        <end position="24"/>
    </location>
</feature>